<accession>A0ABP0IN10</accession>
<evidence type="ECO:0000313" key="3">
    <source>
        <dbReference type="EMBL" id="CAK9003980.1"/>
    </source>
</evidence>
<gene>
    <name evidence="2" type="ORF">SCF082_LOCUS7819</name>
    <name evidence="3" type="ORF">SCF082_LOCUS7987</name>
</gene>
<reference evidence="3 4" key="1">
    <citation type="submission" date="2024-02" db="EMBL/GenBank/DDBJ databases">
        <authorList>
            <person name="Chen Y."/>
            <person name="Shah S."/>
            <person name="Dougan E. K."/>
            <person name="Thang M."/>
            <person name="Chan C."/>
        </authorList>
    </citation>
    <scope>NUCLEOTIDE SEQUENCE [LARGE SCALE GENOMIC DNA]</scope>
</reference>
<dbReference type="Proteomes" id="UP001642464">
    <property type="component" value="Unassembled WGS sequence"/>
</dbReference>
<comment type="caution">
    <text evidence="3">The sequence shown here is derived from an EMBL/GenBank/DDBJ whole genome shotgun (WGS) entry which is preliminary data.</text>
</comment>
<dbReference type="EMBL" id="CAXAMM010004558">
    <property type="protein sequence ID" value="CAK9003980.1"/>
    <property type="molecule type" value="Genomic_DNA"/>
</dbReference>
<feature type="compositionally biased region" description="Basic and acidic residues" evidence="1">
    <location>
        <begin position="63"/>
        <end position="77"/>
    </location>
</feature>
<feature type="compositionally biased region" description="Basic and acidic residues" evidence="1">
    <location>
        <begin position="7"/>
        <end position="16"/>
    </location>
</feature>
<feature type="compositionally biased region" description="Basic and acidic residues" evidence="1">
    <location>
        <begin position="26"/>
        <end position="35"/>
    </location>
</feature>
<organism evidence="3 4">
    <name type="scientific">Durusdinium trenchii</name>
    <dbReference type="NCBI Taxonomy" id="1381693"/>
    <lineage>
        <taxon>Eukaryota</taxon>
        <taxon>Sar</taxon>
        <taxon>Alveolata</taxon>
        <taxon>Dinophyceae</taxon>
        <taxon>Suessiales</taxon>
        <taxon>Symbiodiniaceae</taxon>
        <taxon>Durusdinium</taxon>
    </lineage>
</organism>
<evidence type="ECO:0000313" key="2">
    <source>
        <dbReference type="EMBL" id="CAK9003611.1"/>
    </source>
</evidence>
<evidence type="ECO:0000313" key="4">
    <source>
        <dbReference type="Proteomes" id="UP001642464"/>
    </source>
</evidence>
<sequence>MIGPAEKVPENDEKSAADSTGVVHHTHPEEGERGVKRAAGLDGETLALMEELSEQMPPTGADRPTDEAPMKKSKTSEAEAMELRFELEKVKEERDSAIMKLTRSSGTEDDHAVEMEKMAEDCARTWETVELWKKRSKEIKRMQW</sequence>
<protein>
    <submittedName>
        <fullName evidence="3">Uncharacterized protein</fullName>
    </submittedName>
</protein>
<proteinExistence type="predicted"/>
<keyword evidence="4" id="KW-1185">Reference proteome</keyword>
<name>A0ABP0IN10_9DINO</name>
<dbReference type="EMBL" id="CAXAMM010004447">
    <property type="protein sequence ID" value="CAK9003611.1"/>
    <property type="molecule type" value="Genomic_DNA"/>
</dbReference>
<evidence type="ECO:0000256" key="1">
    <source>
        <dbReference type="SAM" id="MobiDB-lite"/>
    </source>
</evidence>
<feature type="region of interest" description="Disordered" evidence="1">
    <location>
        <begin position="1"/>
        <end position="77"/>
    </location>
</feature>